<keyword evidence="1" id="KW-0805">Transcription regulation</keyword>
<dbReference type="EMBL" id="MSIF01000025">
    <property type="protein sequence ID" value="OLF05812.1"/>
    <property type="molecule type" value="Genomic_DNA"/>
</dbReference>
<dbReference type="AlphaFoldDB" id="A0A7Z0WFU1"/>
<dbReference type="Proteomes" id="UP000185696">
    <property type="component" value="Unassembled WGS sequence"/>
</dbReference>
<evidence type="ECO:0000256" key="1">
    <source>
        <dbReference type="ARBA" id="ARBA00023015"/>
    </source>
</evidence>
<keyword evidence="6" id="KW-1185">Reference proteome</keyword>
<evidence type="ECO:0000313" key="6">
    <source>
        <dbReference type="Proteomes" id="UP000185696"/>
    </source>
</evidence>
<dbReference type="InterPro" id="IPR036388">
    <property type="entry name" value="WH-like_DNA-bd_sf"/>
</dbReference>
<comment type="caution">
    <text evidence="5">The sequence shown here is derived from an EMBL/GenBank/DDBJ whole genome shotgun (WGS) entry which is preliminary data.</text>
</comment>
<dbReference type="RefSeq" id="WP_075137172.1">
    <property type="nucleotide sequence ID" value="NZ_MSIF01000025.1"/>
</dbReference>
<evidence type="ECO:0000313" key="5">
    <source>
        <dbReference type="EMBL" id="OLF05812.1"/>
    </source>
</evidence>
<sequence>MSDVFHRDCPARELLGHLAGRWTVLVLTALLTRPHRFHELRTVVEGISDKSLTATLRPLCRHGLVHRAVGTELPPSVTYSVTPLGRGAAAALAPLLDWIRANADQILPGDER</sequence>
<dbReference type="InterPro" id="IPR036390">
    <property type="entry name" value="WH_DNA-bd_sf"/>
</dbReference>
<dbReference type="PANTHER" id="PTHR33204">
    <property type="entry name" value="TRANSCRIPTIONAL REGULATOR, MARR FAMILY"/>
    <property type="match status" value="1"/>
</dbReference>
<evidence type="ECO:0000259" key="4">
    <source>
        <dbReference type="PROSITE" id="PS51118"/>
    </source>
</evidence>
<feature type="domain" description="HTH hxlR-type" evidence="4">
    <location>
        <begin position="9"/>
        <end position="107"/>
    </location>
</feature>
<gene>
    <name evidence="5" type="ORF">BLA60_34035</name>
</gene>
<dbReference type="InterPro" id="IPR002577">
    <property type="entry name" value="HTH_HxlR"/>
</dbReference>
<reference evidence="5 6" key="1">
    <citation type="submission" date="2016-12" db="EMBL/GenBank/DDBJ databases">
        <title>The draft genome sequence of Actinophytocola xinjiangensis.</title>
        <authorList>
            <person name="Wang W."/>
            <person name="Yuan L."/>
        </authorList>
    </citation>
    <scope>NUCLEOTIDE SEQUENCE [LARGE SCALE GENOMIC DNA]</scope>
    <source>
        <strain evidence="5 6">CGMCC 4.4663</strain>
    </source>
</reference>
<evidence type="ECO:0000256" key="2">
    <source>
        <dbReference type="ARBA" id="ARBA00023125"/>
    </source>
</evidence>
<dbReference type="SUPFAM" id="SSF46785">
    <property type="entry name" value="Winged helix' DNA-binding domain"/>
    <property type="match status" value="1"/>
</dbReference>
<proteinExistence type="predicted"/>
<dbReference type="PROSITE" id="PS51118">
    <property type="entry name" value="HTH_HXLR"/>
    <property type="match status" value="1"/>
</dbReference>
<evidence type="ECO:0000256" key="3">
    <source>
        <dbReference type="ARBA" id="ARBA00023163"/>
    </source>
</evidence>
<dbReference type="GO" id="GO:0003677">
    <property type="term" value="F:DNA binding"/>
    <property type="evidence" value="ECO:0007669"/>
    <property type="project" value="UniProtKB-KW"/>
</dbReference>
<organism evidence="5 6">
    <name type="scientific">Actinophytocola xinjiangensis</name>
    <dbReference type="NCBI Taxonomy" id="485602"/>
    <lineage>
        <taxon>Bacteria</taxon>
        <taxon>Bacillati</taxon>
        <taxon>Actinomycetota</taxon>
        <taxon>Actinomycetes</taxon>
        <taxon>Pseudonocardiales</taxon>
        <taxon>Pseudonocardiaceae</taxon>
    </lineage>
</organism>
<dbReference type="Pfam" id="PF01638">
    <property type="entry name" value="HxlR"/>
    <property type="match status" value="1"/>
</dbReference>
<accession>A0A7Z0WFU1</accession>
<keyword evidence="2" id="KW-0238">DNA-binding</keyword>
<keyword evidence="3" id="KW-0804">Transcription</keyword>
<dbReference type="PANTHER" id="PTHR33204:SF37">
    <property type="entry name" value="HTH-TYPE TRANSCRIPTIONAL REGULATOR YODB"/>
    <property type="match status" value="1"/>
</dbReference>
<name>A0A7Z0WFU1_9PSEU</name>
<dbReference type="Gene3D" id="1.10.10.10">
    <property type="entry name" value="Winged helix-like DNA-binding domain superfamily/Winged helix DNA-binding domain"/>
    <property type="match status" value="1"/>
</dbReference>
<dbReference type="OrthoDB" id="370168at2"/>
<protein>
    <submittedName>
        <fullName evidence="5">HxlR family transcriptional regulator</fullName>
    </submittedName>
</protein>